<protein>
    <recommendedName>
        <fullName evidence="8">Bcr/CflA family efflux transporter</fullName>
    </recommendedName>
</protein>
<feature type="transmembrane region" description="Helical" evidence="8">
    <location>
        <begin position="103"/>
        <end position="124"/>
    </location>
</feature>
<feature type="transmembrane region" description="Helical" evidence="8">
    <location>
        <begin position="215"/>
        <end position="235"/>
    </location>
</feature>
<dbReference type="RefSeq" id="WP_197719597.1">
    <property type="nucleotide sequence ID" value="NZ_CAUJPY010000012.1"/>
</dbReference>
<evidence type="ECO:0000313" key="10">
    <source>
        <dbReference type="EMBL" id="VEF03088.1"/>
    </source>
</evidence>
<feature type="domain" description="Major facilitator superfamily (MFS) profile" evidence="9">
    <location>
        <begin position="12"/>
        <end position="405"/>
    </location>
</feature>
<dbReference type="Pfam" id="PF07690">
    <property type="entry name" value="MFS_1"/>
    <property type="match status" value="1"/>
</dbReference>
<feature type="transmembrane region" description="Helical" evidence="8">
    <location>
        <begin position="12"/>
        <end position="31"/>
    </location>
</feature>
<comment type="subcellular location">
    <subcellularLocation>
        <location evidence="8">Cell inner membrane</location>
        <topology evidence="8">Multi-pass membrane protein</topology>
    </subcellularLocation>
    <subcellularLocation>
        <location evidence="1">Cell membrane</location>
        <topology evidence="1">Multi-pass membrane protein</topology>
    </subcellularLocation>
</comment>
<feature type="transmembrane region" description="Helical" evidence="8">
    <location>
        <begin position="51"/>
        <end position="70"/>
    </location>
</feature>
<evidence type="ECO:0000256" key="8">
    <source>
        <dbReference type="RuleBase" id="RU365088"/>
    </source>
</evidence>
<name>A0A448DAQ6_9NEIS</name>
<feature type="transmembrane region" description="Helical" evidence="8">
    <location>
        <begin position="310"/>
        <end position="327"/>
    </location>
</feature>
<dbReference type="InterPro" id="IPR036259">
    <property type="entry name" value="MFS_trans_sf"/>
</dbReference>
<evidence type="ECO:0000256" key="7">
    <source>
        <dbReference type="ARBA" id="ARBA00023136"/>
    </source>
</evidence>
<sequence>MQGKRALTDKQMAFLLATITALMPLSIDGYLPALVQISESLDADIHMIEKSLSTFLLGVAFGQLAGGSVSDVKGRRIVALSGLAVYIVASLGLALLQTAEQLLFLRAVQALGAGMAAVMAGAVVRDHYEGRQAGQMFALIGIIMMGAPLVAPMLGSVLQILGGWRLIFAFLMVYAALVWGLVYRFLPHSAHNGKFDRLFFADVWARYRKVLRTKLALGFLFFQAFSFSSMFAFITESPFVYMKLYGVSPHAYAWLFGCNIITMAAFNRLTAYQLKTGKNAEDILKWGVLVQILANIGLAFSVFAFGLPPMALLVGLAMISVGTQGLITANTQTCFMSYFKAEGGTANALLMASSSLIAAFMGWLTTLLHDGSAHVMAGMMLASSICGISLLWLYSRDVWLAKRVD</sequence>
<dbReference type="GO" id="GO:1990961">
    <property type="term" value="P:xenobiotic detoxification by transmembrane export across the plasma membrane"/>
    <property type="evidence" value="ECO:0007669"/>
    <property type="project" value="InterPro"/>
</dbReference>
<feature type="transmembrane region" description="Helical" evidence="8">
    <location>
        <begin position="251"/>
        <end position="271"/>
    </location>
</feature>
<dbReference type="GO" id="GO:0042910">
    <property type="term" value="F:xenobiotic transmembrane transporter activity"/>
    <property type="evidence" value="ECO:0007669"/>
    <property type="project" value="InterPro"/>
</dbReference>
<evidence type="ECO:0000256" key="4">
    <source>
        <dbReference type="ARBA" id="ARBA00022475"/>
    </source>
</evidence>
<comment type="similarity">
    <text evidence="2 8">Belongs to the major facilitator superfamily. Bcr/CmlA family.</text>
</comment>
<dbReference type="Gene3D" id="1.20.1720.10">
    <property type="entry name" value="Multidrug resistance protein D"/>
    <property type="match status" value="1"/>
</dbReference>
<keyword evidence="3 8" id="KW-0813">Transport</keyword>
<feature type="transmembrane region" description="Helical" evidence="8">
    <location>
        <begin position="375"/>
        <end position="394"/>
    </location>
</feature>
<feature type="transmembrane region" description="Helical" evidence="8">
    <location>
        <begin position="283"/>
        <end position="304"/>
    </location>
</feature>
<dbReference type="SUPFAM" id="SSF103473">
    <property type="entry name" value="MFS general substrate transporter"/>
    <property type="match status" value="1"/>
</dbReference>
<keyword evidence="7 8" id="KW-0472">Membrane</keyword>
<keyword evidence="6 8" id="KW-1133">Transmembrane helix</keyword>
<keyword evidence="4" id="KW-1003">Cell membrane</keyword>
<dbReference type="EMBL" id="LR134313">
    <property type="protein sequence ID" value="VEF03088.1"/>
    <property type="molecule type" value="Genomic_DNA"/>
</dbReference>
<organism evidence="10 11">
    <name type="scientific">Neisseria canis</name>
    <dbReference type="NCBI Taxonomy" id="493"/>
    <lineage>
        <taxon>Bacteria</taxon>
        <taxon>Pseudomonadati</taxon>
        <taxon>Pseudomonadota</taxon>
        <taxon>Betaproteobacteria</taxon>
        <taxon>Neisseriales</taxon>
        <taxon>Neisseriaceae</taxon>
        <taxon>Neisseria</taxon>
    </lineage>
</organism>
<feature type="transmembrane region" description="Helical" evidence="8">
    <location>
        <begin position="136"/>
        <end position="160"/>
    </location>
</feature>
<feature type="transmembrane region" description="Helical" evidence="8">
    <location>
        <begin position="166"/>
        <end position="186"/>
    </location>
</feature>
<evidence type="ECO:0000256" key="6">
    <source>
        <dbReference type="ARBA" id="ARBA00022989"/>
    </source>
</evidence>
<feature type="transmembrane region" description="Helical" evidence="8">
    <location>
        <begin position="348"/>
        <end position="369"/>
    </location>
</feature>
<dbReference type="InterPro" id="IPR011701">
    <property type="entry name" value="MFS"/>
</dbReference>
<dbReference type="NCBIfam" id="TIGR00710">
    <property type="entry name" value="efflux_Bcr_CflA"/>
    <property type="match status" value="1"/>
</dbReference>
<dbReference type="InterPro" id="IPR020846">
    <property type="entry name" value="MFS_dom"/>
</dbReference>
<keyword evidence="5 8" id="KW-0812">Transmembrane</keyword>
<feature type="transmembrane region" description="Helical" evidence="8">
    <location>
        <begin position="77"/>
        <end position="97"/>
    </location>
</feature>
<keyword evidence="11" id="KW-1185">Reference proteome</keyword>
<accession>A0A448DAQ6</accession>
<proteinExistence type="inferred from homology"/>
<dbReference type="Proteomes" id="UP000279284">
    <property type="component" value="Chromosome"/>
</dbReference>
<evidence type="ECO:0000256" key="3">
    <source>
        <dbReference type="ARBA" id="ARBA00022448"/>
    </source>
</evidence>
<evidence type="ECO:0000259" key="9">
    <source>
        <dbReference type="PROSITE" id="PS50850"/>
    </source>
</evidence>
<dbReference type="PROSITE" id="PS50850">
    <property type="entry name" value="MFS"/>
    <property type="match status" value="1"/>
</dbReference>
<dbReference type="PANTHER" id="PTHR23502">
    <property type="entry name" value="MAJOR FACILITATOR SUPERFAMILY"/>
    <property type="match status" value="1"/>
</dbReference>
<evidence type="ECO:0000313" key="11">
    <source>
        <dbReference type="Proteomes" id="UP000279284"/>
    </source>
</evidence>
<dbReference type="InterPro" id="IPR004812">
    <property type="entry name" value="Efflux_drug-R_Bcr/CmlA"/>
</dbReference>
<dbReference type="STRING" id="493.BWD07_10570"/>
<dbReference type="PANTHER" id="PTHR23502:SF132">
    <property type="entry name" value="POLYAMINE TRANSPORTER 2-RELATED"/>
    <property type="match status" value="1"/>
</dbReference>
<evidence type="ECO:0000256" key="1">
    <source>
        <dbReference type="ARBA" id="ARBA00004651"/>
    </source>
</evidence>
<keyword evidence="8" id="KW-0997">Cell inner membrane</keyword>
<dbReference type="CDD" id="cd17320">
    <property type="entry name" value="MFS_MdfA_MDR_like"/>
    <property type="match status" value="1"/>
</dbReference>
<evidence type="ECO:0000256" key="2">
    <source>
        <dbReference type="ARBA" id="ARBA00006236"/>
    </source>
</evidence>
<dbReference type="AlphaFoldDB" id="A0A448DAQ6"/>
<evidence type="ECO:0000256" key="5">
    <source>
        <dbReference type="ARBA" id="ARBA00022692"/>
    </source>
</evidence>
<reference evidence="10 11" key="1">
    <citation type="submission" date="2018-12" db="EMBL/GenBank/DDBJ databases">
        <authorList>
            <consortium name="Pathogen Informatics"/>
        </authorList>
    </citation>
    <scope>NUCLEOTIDE SEQUENCE [LARGE SCALE GENOMIC DNA]</scope>
    <source>
        <strain evidence="10 11">NCTC10296</strain>
    </source>
</reference>
<dbReference type="GO" id="GO:0005886">
    <property type="term" value="C:plasma membrane"/>
    <property type="evidence" value="ECO:0007669"/>
    <property type="project" value="UniProtKB-SubCell"/>
</dbReference>
<gene>
    <name evidence="10" type="primary">bcr</name>
    <name evidence="10" type="ORF">NCTC10296_02136</name>
</gene>
<dbReference type="KEGG" id="nci:NCTC10296_02136"/>